<reference evidence="4" key="1">
    <citation type="submission" date="2016-10" db="EMBL/GenBank/DDBJ databases">
        <authorList>
            <person name="Jeantristanb JTB J.-T."/>
            <person name="Ricardo R."/>
        </authorList>
    </citation>
    <scope>NUCLEOTIDE SEQUENCE [LARGE SCALE GENOMIC DNA]</scope>
</reference>
<dbReference type="GO" id="GO:0005737">
    <property type="term" value="C:cytoplasm"/>
    <property type="evidence" value="ECO:0007669"/>
    <property type="project" value="TreeGrafter"/>
</dbReference>
<feature type="compositionally biased region" description="Acidic residues" evidence="2">
    <location>
        <begin position="214"/>
        <end position="223"/>
    </location>
</feature>
<feature type="region of interest" description="Disordered" evidence="2">
    <location>
        <begin position="164"/>
        <end position="193"/>
    </location>
</feature>
<dbReference type="GO" id="GO:0005634">
    <property type="term" value="C:nucleus"/>
    <property type="evidence" value="ECO:0007669"/>
    <property type="project" value="TreeGrafter"/>
</dbReference>
<sequence>MAGGSASNGFTAPSIDHSPGFEYIAAYDELLEQIAITNVVDADWRILRDMLKHKLAENINAYLTLGPPWPLSPEDAFKARGGAYDALDQFTGPPFTIQRICELILYPRKHYTSLPKYLRALMRVVSVASTRSAFNEDETFVEPFASTSATTLDGAPIVTLHHTTAVASPLPSPTMPTRRPSVPRSPSSSPGALPVVVPLLSPIPWLIKTSADGDGNESVEEMDMSNTSAGHDFHSSSSPSRSSDGVRSPIRGLGTARRSHSPPSPSQLNNHPGNHTTPTGGVVDEVDPGSGGSEVVDPVALSSATEIAPRPADSLLGAHGSSESLRERFVRASSPRVDLPEERADEGDVEAKAREEE</sequence>
<dbReference type="Pfam" id="PF09184">
    <property type="entry name" value="PPP4R2"/>
    <property type="match status" value="1"/>
</dbReference>
<evidence type="ECO:0000313" key="3">
    <source>
        <dbReference type="EMBL" id="SCZ93048.1"/>
    </source>
</evidence>
<accession>A0A2X0LKR2</accession>
<comment type="similarity">
    <text evidence="1">Belongs to the PPP4R2 family.</text>
</comment>
<feature type="compositionally biased region" description="Polar residues" evidence="2">
    <location>
        <begin position="266"/>
        <end position="279"/>
    </location>
</feature>
<protein>
    <submittedName>
        <fullName evidence="3">BZ3500_MvSof-1268-A1-R1_Chr6-2g08427 protein</fullName>
    </submittedName>
</protein>
<organism evidence="3 4">
    <name type="scientific">Microbotryum saponariae</name>
    <dbReference type="NCBI Taxonomy" id="289078"/>
    <lineage>
        <taxon>Eukaryota</taxon>
        <taxon>Fungi</taxon>
        <taxon>Dikarya</taxon>
        <taxon>Basidiomycota</taxon>
        <taxon>Pucciniomycotina</taxon>
        <taxon>Microbotryomycetes</taxon>
        <taxon>Microbotryales</taxon>
        <taxon>Microbotryaceae</taxon>
        <taxon>Microbotryum</taxon>
    </lineage>
</organism>
<dbReference type="AlphaFoldDB" id="A0A2X0LKR2"/>
<evidence type="ECO:0000313" key="4">
    <source>
        <dbReference type="Proteomes" id="UP000249723"/>
    </source>
</evidence>
<dbReference type="Proteomes" id="UP000249723">
    <property type="component" value="Unassembled WGS sequence"/>
</dbReference>
<dbReference type="GO" id="GO:0019888">
    <property type="term" value="F:protein phosphatase regulator activity"/>
    <property type="evidence" value="ECO:0007669"/>
    <property type="project" value="InterPro"/>
</dbReference>
<dbReference type="PANTHER" id="PTHR16487:SF0">
    <property type="entry name" value="PROTEIN PHOSPHATASE 4 REGULATORY SUBUNIT 2-RELATED"/>
    <property type="match status" value="1"/>
</dbReference>
<gene>
    <name evidence="3" type="ORF">BZ3500_MVSOF-1268-A1-R1_CHR6-2G08427</name>
</gene>
<name>A0A2X0LKR2_9BASI</name>
<proteinExistence type="inferred from homology"/>
<dbReference type="PANTHER" id="PTHR16487">
    <property type="entry name" value="PPP4R2-RELATED PROTEIN"/>
    <property type="match status" value="1"/>
</dbReference>
<dbReference type="STRING" id="289078.A0A2X0LKR2"/>
<feature type="compositionally biased region" description="Low complexity" evidence="2">
    <location>
        <begin position="175"/>
        <end position="193"/>
    </location>
</feature>
<dbReference type="GO" id="GO:0030289">
    <property type="term" value="C:protein phosphatase 4 complex"/>
    <property type="evidence" value="ECO:0007669"/>
    <property type="project" value="InterPro"/>
</dbReference>
<dbReference type="EMBL" id="FMWP01000047">
    <property type="protein sequence ID" value="SCZ93048.1"/>
    <property type="molecule type" value="Genomic_DNA"/>
</dbReference>
<dbReference type="InterPro" id="IPR015267">
    <property type="entry name" value="PPP4R2"/>
</dbReference>
<feature type="compositionally biased region" description="Low complexity" evidence="2">
    <location>
        <begin position="235"/>
        <end position="249"/>
    </location>
</feature>
<evidence type="ECO:0000256" key="1">
    <source>
        <dbReference type="ARBA" id="ARBA00009207"/>
    </source>
</evidence>
<evidence type="ECO:0000256" key="2">
    <source>
        <dbReference type="SAM" id="MobiDB-lite"/>
    </source>
</evidence>
<keyword evidence="4" id="KW-1185">Reference proteome</keyword>
<dbReference type="OrthoDB" id="341898at2759"/>
<feature type="region of interest" description="Disordered" evidence="2">
    <location>
        <begin position="211"/>
        <end position="357"/>
    </location>
</feature>